<dbReference type="GO" id="GO:0005886">
    <property type="term" value="C:plasma membrane"/>
    <property type="evidence" value="ECO:0007669"/>
    <property type="project" value="TreeGrafter"/>
</dbReference>
<keyword evidence="1" id="KW-0472">Membrane</keyword>
<dbReference type="PANTHER" id="PTHR34989">
    <property type="entry name" value="PROTEIN HDED"/>
    <property type="match status" value="1"/>
</dbReference>
<evidence type="ECO:0000313" key="3">
    <source>
        <dbReference type="Proteomes" id="UP000005561"/>
    </source>
</evidence>
<dbReference type="Pfam" id="PF03729">
    <property type="entry name" value="DUF308"/>
    <property type="match status" value="2"/>
</dbReference>
<evidence type="ECO:0000313" key="2">
    <source>
        <dbReference type="EMBL" id="EET61770.1"/>
    </source>
</evidence>
<reference evidence="2" key="1">
    <citation type="submission" date="2009-07" db="EMBL/GenBank/DDBJ databases">
        <authorList>
            <person name="Weinstock G."/>
            <person name="Sodergren E."/>
            <person name="Clifton S."/>
            <person name="Fulton L."/>
            <person name="Fulton B."/>
            <person name="Courtney L."/>
            <person name="Fronick C."/>
            <person name="Harrison M."/>
            <person name="Strong C."/>
            <person name="Farmer C."/>
            <person name="Delahaunty K."/>
            <person name="Markovic C."/>
            <person name="Hall O."/>
            <person name="Minx P."/>
            <person name="Tomlinson C."/>
            <person name="Mitreva M."/>
            <person name="Nelson J."/>
            <person name="Hou S."/>
            <person name="Wollam A."/>
            <person name="Pepin K.H."/>
            <person name="Johnson M."/>
            <person name="Bhonagiri V."/>
            <person name="Nash W.E."/>
            <person name="Warren W."/>
            <person name="Chinwalla A."/>
            <person name="Mardis E.R."/>
            <person name="Wilson R.K."/>
        </authorList>
    </citation>
    <scope>NUCLEOTIDE SEQUENCE [LARGE SCALE GENOMIC DNA]</scope>
    <source>
        <strain evidence="2">DSM 14469</strain>
    </source>
</reference>
<feature type="transmembrane region" description="Helical" evidence="1">
    <location>
        <begin position="69"/>
        <end position="86"/>
    </location>
</feature>
<dbReference type="eggNOG" id="COG3247">
    <property type="taxonomic scope" value="Bacteria"/>
</dbReference>
<gene>
    <name evidence="2" type="ORF">BRYFOR_06454</name>
</gene>
<dbReference type="OrthoDB" id="1654642at2"/>
<dbReference type="EMBL" id="ACCL02000005">
    <property type="protein sequence ID" value="EET61770.1"/>
    <property type="molecule type" value="Genomic_DNA"/>
</dbReference>
<feature type="transmembrane region" description="Helical" evidence="1">
    <location>
        <begin position="35"/>
        <end position="57"/>
    </location>
</feature>
<sequence>MEQIREVKKSFCVLSAAYIVLGLVLLIWPDISVRTFCYVFGVGMIIFGCAHMIMYFVKDKLHSVMQMDMVCGIVGIATGLYILLKMEYVLEIIPFALGIVALLGSVVKLQNAFDLKRFGSRRWYIMLIFAVALLVTGALLIANPFEGLEVIVVLIGVSLIVDGVGNLAGIFWIGYVIKHPPKVNAEKRCDVVDVNVETVDAPEEITAVARKGADRGDGENG</sequence>
<keyword evidence="1" id="KW-0812">Transmembrane</keyword>
<name>C6LCV6_9FIRM</name>
<dbReference type="RefSeq" id="WP_006861248.1">
    <property type="nucleotide sequence ID" value="NZ_ACCL02000005.1"/>
</dbReference>
<dbReference type="InterPro" id="IPR052712">
    <property type="entry name" value="Acid_resist_chaperone_HdeD"/>
</dbReference>
<dbReference type="STRING" id="168384.SAMN05660368_00007"/>
<organism evidence="2 3">
    <name type="scientific">Marvinbryantia formatexigens DSM 14469</name>
    <dbReference type="NCBI Taxonomy" id="478749"/>
    <lineage>
        <taxon>Bacteria</taxon>
        <taxon>Bacillati</taxon>
        <taxon>Bacillota</taxon>
        <taxon>Clostridia</taxon>
        <taxon>Lachnospirales</taxon>
        <taxon>Lachnospiraceae</taxon>
        <taxon>Marvinbryantia</taxon>
    </lineage>
</organism>
<proteinExistence type="predicted"/>
<dbReference type="PANTHER" id="PTHR34989:SF1">
    <property type="entry name" value="PROTEIN HDED"/>
    <property type="match status" value="1"/>
</dbReference>
<keyword evidence="1" id="KW-1133">Transmembrane helix</keyword>
<feature type="transmembrane region" description="Helical" evidence="1">
    <location>
        <begin position="123"/>
        <end position="145"/>
    </location>
</feature>
<accession>C6LCV6</accession>
<comment type="caution">
    <text evidence="2">The sequence shown here is derived from an EMBL/GenBank/DDBJ whole genome shotgun (WGS) entry which is preliminary data.</text>
</comment>
<dbReference type="AlphaFoldDB" id="C6LCV6"/>
<evidence type="ECO:0008006" key="4">
    <source>
        <dbReference type="Google" id="ProtNLM"/>
    </source>
</evidence>
<dbReference type="Proteomes" id="UP000005561">
    <property type="component" value="Unassembled WGS sequence"/>
</dbReference>
<evidence type="ECO:0000256" key="1">
    <source>
        <dbReference type="SAM" id="Phobius"/>
    </source>
</evidence>
<protein>
    <recommendedName>
        <fullName evidence="4">DUF308 domain-containing protein</fullName>
    </recommendedName>
</protein>
<feature type="transmembrane region" description="Helical" evidence="1">
    <location>
        <begin position="151"/>
        <end position="177"/>
    </location>
</feature>
<keyword evidence="3" id="KW-1185">Reference proteome</keyword>
<dbReference type="InterPro" id="IPR005325">
    <property type="entry name" value="DUF308_memb"/>
</dbReference>
<feature type="transmembrane region" description="Helical" evidence="1">
    <location>
        <begin position="12"/>
        <end position="29"/>
    </location>
</feature>
<feature type="transmembrane region" description="Helical" evidence="1">
    <location>
        <begin position="92"/>
        <end position="111"/>
    </location>
</feature>